<evidence type="ECO:0000256" key="1">
    <source>
        <dbReference type="SAM" id="SignalP"/>
    </source>
</evidence>
<reference evidence="2" key="1">
    <citation type="submission" date="2018-04" db="EMBL/GenBank/DDBJ databases">
        <title>Whole genome sequencing of Hypsizygus marmoreus.</title>
        <authorList>
            <person name="Choi I.-G."/>
            <person name="Min B."/>
            <person name="Kim J.-G."/>
            <person name="Kim S."/>
            <person name="Oh Y.-L."/>
            <person name="Kong W.-S."/>
            <person name="Park H."/>
            <person name="Jeong J."/>
            <person name="Song E.-S."/>
        </authorList>
    </citation>
    <scope>NUCLEOTIDE SEQUENCE [LARGE SCALE GENOMIC DNA]</scope>
    <source>
        <strain evidence="2">51987-8</strain>
    </source>
</reference>
<dbReference type="Proteomes" id="UP000076154">
    <property type="component" value="Unassembled WGS sequence"/>
</dbReference>
<dbReference type="EMBL" id="LUEZ02000010">
    <property type="protein sequence ID" value="RDB29345.1"/>
    <property type="molecule type" value="Genomic_DNA"/>
</dbReference>
<gene>
    <name evidence="2" type="ORF">Hypma_014858</name>
</gene>
<keyword evidence="1" id="KW-0732">Signal</keyword>
<organism evidence="2 3">
    <name type="scientific">Hypsizygus marmoreus</name>
    <name type="common">White beech mushroom</name>
    <name type="synonym">Agaricus marmoreus</name>
    <dbReference type="NCBI Taxonomy" id="39966"/>
    <lineage>
        <taxon>Eukaryota</taxon>
        <taxon>Fungi</taxon>
        <taxon>Dikarya</taxon>
        <taxon>Basidiomycota</taxon>
        <taxon>Agaricomycotina</taxon>
        <taxon>Agaricomycetes</taxon>
        <taxon>Agaricomycetidae</taxon>
        <taxon>Agaricales</taxon>
        <taxon>Tricholomatineae</taxon>
        <taxon>Lyophyllaceae</taxon>
        <taxon>Hypsizygus</taxon>
    </lineage>
</organism>
<proteinExistence type="predicted"/>
<feature type="signal peptide" evidence="1">
    <location>
        <begin position="1"/>
        <end position="22"/>
    </location>
</feature>
<sequence>MRLETIFSTLATSLALSLFVSASPLNTSLVPPPLPSYLGRSNIFYRAVFGAEVASAARVYPIRANPTGHSNAAGDFSFSGGLYVFRDIDEARQWGTCRARVLGQLNPAHRNWLLVEFQYTPSKKRLNTRTFTNATPAWREFVVDNYKSQGTRHDIVEGPISHGSGSGLGAYVNAAGNMVWQAAFVRRQGLATLVVRSRTQYNDRGQVGECCRNCNIMLVDPANQLVDQSAAMTEWAAFD</sequence>
<evidence type="ECO:0000313" key="2">
    <source>
        <dbReference type="EMBL" id="RDB29345.1"/>
    </source>
</evidence>
<dbReference type="OrthoDB" id="300709at2759"/>
<protein>
    <submittedName>
        <fullName evidence="2">Uncharacterized protein</fullName>
    </submittedName>
</protein>
<comment type="caution">
    <text evidence="2">The sequence shown here is derived from an EMBL/GenBank/DDBJ whole genome shotgun (WGS) entry which is preliminary data.</text>
</comment>
<dbReference type="AlphaFoldDB" id="A0A369K9K1"/>
<evidence type="ECO:0000313" key="3">
    <source>
        <dbReference type="Proteomes" id="UP000076154"/>
    </source>
</evidence>
<keyword evidence="3" id="KW-1185">Reference proteome</keyword>
<accession>A0A369K9K1</accession>
<dbReference type="InParanoid" id="A0A369K9K1"/>
<feature type="chain" id="PRO_5016837102" evidence="1">
    <location>
        <begin position="23"/>
        <end position="239"/>
    </location>
</feature>
<name>A0A369K9K1_HYPMA</name>